<dbReference type="Pfam" id="PF00534">
    <property type="entry name" value="Glycos_transf_1"/>
    <property type="match status" value="1"/>
</dbReference>
<reference evidence="4 5" key="1">
    <citation type="submission" date="2022-07" db="EMBL/GenBank/DDBJ databases">
        <title>Methylomonas rivi sp. nov., Methylomonas rosea sp. nov., Methylomonas aureus sp. nov. and Methylomonas subterranea sp. nov., four novel methanotrophs isolated from a freshwater creek and the deep terrestrial subsurface.</title>
        <authorList>
            <person name="Abin C."/>
            <person name="Sankaranarayanan K."/>
            <person name="Garner C."/>
            <person name="Sindelar R."/>
            <person name="Kotary K."/>
            <person name="Garner R."/>
            <person name="Barclay S."/>
            <person name="Lawson P."/>
            <person name="Krumholz L."/>
        </authorList>
    </citation>
    <scope>NUCLEOTIDE SEQUENCE [LARGE SCALE GENOMIC DNA]</scope>
    <source>
        <strain evidence="4 5">SURF-2</strain>
    </source>
</reference>
<dbReference type="CDD" id="cd03809">
    <property type="entry name" value="GT4_MtfB-like"/>
    <property type="match status" value="1"/>
</dbReference>
<dbReference type="PANTHER" id="PTHR46401">
    <property type="entry name" value="GLYCOSYLTRANSFERASE WBBK-RELATED"/>
    <property type="match status" value="1"/>
</dbReference>
<dbReference type="Pfam" id="PF13439">
    <property type="entry name" value="Glyco_transf_4"/>
    <property type="match status" value="1"/>
</dbReference>
<keyword evidence="5" id="KW-1185">Reference proteome</keyword>
<keyword evidence="1" id="KW-0808">Transferase</keyword>
<dbReference type="Gene3D" id="3.40.50.2000">
    <property type="entry name" value="Glycogen Phosphorylase B"/>
    <property type="match status" value="2"/>
</dbReference>
<dbReference type="InterPro" id="IPR028098">
    <property type="entry name" value="Glyco_trans_4-like_N"/>
</dbReference>
<evidence type="ECO:0000313" key="5">
    <source>
        <dbReference type="Proteomes" id="UP001524499"/>
    </source>
</evidence>
<evidence type="ECO:0000313" key="4">
    <source>
        <dbReference type="EMBL" id="MCQ8105485.1"/>
    </source>
</evidence>
<evidence type="ECO:0000256" key="1">
    <source>
        <dbReference type="ARBA" id="ARBA00022679"/>
    </source>
</evidence>
<dbReference type="SUPFAM" id="SSF53756">
    <property type="entry name" value="UDP-Glycosyltransferase/glycogen phosphorylase"/>
    <property type="match status" value="1"/>
</dbReference>
<organism evidence="4 5">
    <name type="scientific">Methylomonas subterranea</name>
    <dbReference type="NCBI Taxonomy" id="2952225"/>
    <lineage>
        <taxon>Bacteria</taxon>
        <taxon>Pseudomonadati</taxon>
        <taxon>Pseudomonadota</taxon>
        <taxon>Gammaproteobacteria</taxon>
        <taxon>Methylococcales</taxon>
        <taxon>Methylococcaceae</taxon>
        <taxon>Methylomonas</taxon>
    </lineage>
</organism>
<gene>
    <name evidence="4" type="ORF">NP590_15330</name>
</gene>
<dbReference type="RefSeq" id="WP_256603467.1">
    <property type="nucleotide sequence ID" value="NZ_JANIBJ010000031.1"/>
</dbReference>
<dbReference type="Proteomes" id="UP001524499">
    <property type="component" value="Unassembled WGS sequence"/>
</dbReference>
<evidence type="ECO:0000259" key="3">
    <source>
        <dbReference type="Pfam" id="PF13439"/>
    </source>
</evidence>
<dbReference type="InterPro" id="IPR001296">
    <property type="entry name" value="Glyco_trans_1"/>
</dbReference>
<feature type="domain" description="Glycosyl transferase family 1" evidence="2">
    <location>
        <begin position="192"/>
        <end position="345"/>
    </location>
</feature>
<name>A0ABT1TJ41_9GAMM</name>
<comment type="caution">
    <text evidence="4">The sequence shown here is derived from an EMBL/GenBank/DDBJ whole genome shotgun (WGS) entry which is preliminary data.</text>
</comment>
<feature type="domain" description="Glycosyltransferase subfamily 4-like N-terminal" evidence="3">
    <location>
        <begin position="15"/>
        <end position="174"/>
    </location>
</feature>
<dbReference type="EMBL" id="JANIBJ010000031">
    <property type="protein sequence ID" value="MCQ8105485.1"/>
    <property type="molecule type" value="Genomic_DNA"/>
</dbReference>
<evidence type="ECO:0000259" key="2">
    <source>
        <dbReference type="Pfam" id="PF00534"/>
    </source>
</evidence>
<sequence length="367" mass="40828">MKIVFDSQIFAMQEYGGISRYAYELAVELATSTKEDVAVISPLYVNRYLACAPSDLNVIGVPVPKLPKTVLLFRAINSILAWPVTRHIRPNIFHETYYSSISMAPKSAKVVMTVYDMIHEKFSGHFPKTDPTSRRKALAVKRADHVICISEQTRQDLIELLGVNPAKTSVVNLGFSLMSQSDSVPESVARANPFLLYVGERRGYKNFEGLLQAYAMSLTLKNDFDLICFGGGEFTHREKTLLQQFGLSNENVRQVSGDDALLAGYYRSASAFVYPSLYEGFGIPPLEAMSFNCPVICSGVSSIPEVVGNAGEMFDPCDLDSMRMAVERVVSDNVLQQTLIARGQERIKLFSWHSCAQETLAVYRSIL</sequence>
<dbReference type="PANTHER" id="PTHR46401:SF2">
    <property type="entry name" value="GLYCOSYLTRANSFERASE WBBK-RELATED"/>
    <property type="match status" value="1"/>
</dbReference>
<proteinExistence type="predicted"/>
<accession>A0ABT1TJ41</accession>
<protein>
    <submittedName>
        <fullName evidence="4">Glycosyltransferase family 4 protein</fullName>
    </submittedName>
</protein>